<dbReference type="SUPFAM" id="SSF141571">
    <property type="entry name" value="Pentapeptide repeat-like"/>
    <property type="match status" value="1"/>
</dbReference>
<sequence length="202" mass="23382">MPKIYNCSYPGCSNITCQEDGFCLGHSSREEKEKAIANIKKLLSEKKRIEGVCMSGIDISELELSGHDFYDCVFLGIRAENMSIENASFNLCFGDYSVFRNCIFKEINTRFSSFSGSFFEHTVIEDSNILQTNYNGATIKDSAFKSCDLYHSRFISSKIFKSKFYDCNLKRTYFLESKQEDVKFPYCNVEDAYFKREEKFLI</sequence>
<evidence type="ECO:0000313" key="2">
    <source>
        <dbReference type="Proteomes" id="UP001466331"/>
    </source>
</evidence>
<organism evidence="1 2">
    <name type="scientific">Rarispira pelagica</name>
    <dbReference type="NCBI Taxonomy" id="3141764"/>
    <lineage>
        <taxon>Bacteria</taxon>
        <taxon>Pseudomonadati</taxon>
        <taxon>Spirochaetota</taxon>
        <taxon>Spirochaetia</taxon>
        <taxon>Winmispirales</taxon>
        <taxon>Winmispiraceae</taxon>
        <taxon>Rarispira</taxon>
    </lineage>
</organism>
<dbReference type="PANTHER" id="PTHR42999:SF1">
    <property type="entry name" value="PENTAPEPTIDE REPEAT-CONTAINING PROTEIN"/>
    <property type="match status" value="1"/>
</dbReference>
<dbReference type="InterPro" id="IPR052949">
    <property type="entry name" value="PA_immunity-related"/>
</dbReference>
<keyword evidence="2" id="KW-1185">Reference proteome</keyword>
<dbReference type="InterPro" id="IPR001646">
    <property type="entry name" value="5peptide_repeat"/>
</dbReference>
<dbReference type="RefSeq" id="WP_420069344.1">
    <property type="nucleotide sequence ID" value="NZ_JBCHKQ010000002.1"/>
</dbReference>
<evidence type="ECO:0000313" key="1">
    <source>
        <dbReference type="EMBL" id="MEM5947897.1"/>
    </source>
</evidence>
<dbReference type="Gene3D" id="2.160.20.80">
    <property type="entry name" value="E3 ubiquitin-protein ligase SopA"/>
    <property type="match status" value="1"/>
</dbReference>
<dbReference type="Proteomes" id="UP001466331">
    <property type="component" value="Unassembled WGS sequence"/>
</dbReference>
<gene>
    <name evidence="1" type="ORF">WKV44_05010</name>
</gene>
<dbReference type="EMBL" id="JBCHKQ010000002">
    <property type="protein sequence ID" value="MEM5947897.1"/>
    <property type="molecule type" value="Genomic_DNA"/>
</dbReference>
<reference evidence="1 2" key="1">
    <citation type="submission" date="2024-03" db="EMBL/GenBank/DDBJ databases">
        <title>Ignisphaera cupida sp. nov., a hyperthermophilic hydrolytic archaeon from a hot spring of Kamchatka, and proposal of Ignisphaeraceae fam. nov.</title>
        <authorList>
            <person name="Podosokorskaya O.A."/>
            <person name="Elcheninov A.G."/>
            <person name="Maltseva A.I."/>
            <person name="Zayulina K.S."/>
            <person name="Novikov A."/>
            <person name="Merkel A.Y."/>
        </authorList>
    </citation>
    <scope>NUCLEOTIDE SEQUENCE [LARGE SCALE GENOMIC DNA]</scope>
    <source>
        <strain evidence="1 2">38H-sp</strain>
    </source>
</reference>
<dbReference type="PANTHER" id="PTHR42999">
    <property type="entry name" value="ANTIBIOTIC RESISTANCE PROTEIN MCBG"/>
    <property type="match status" value="1"/>
</dbReference>
<proteinExistence type="predicted"/>
<name>A0ABU9UCM5_9SPIR</name>
<accession>A0ABU9UCM5</accession>
<protein>
    <submittedName>
        <fullName evidence="1">Pentapeptide repeat-containing protein</fullName>
    </submittedName>
</protein>
<comment type="caution">
    <text evidence="1">The sequence shown here is derived from an EMBL/GenBank/DDBJ whole genome shotgun (WGS) entry which is preliminary data.</text>
</comment>
<dbReference type="Pfam" id="PF13599">
    <property type="entry name" value="Pentapeptide_4"/>
    <property type="match status" value="1"/>
</dbReference>